<evidence type="ECO:0000313" key="2">
    <source>
        <dbReference type="Proteomes" id="UP001054945"/>
    </source>
</evidence>
<name>A0AAV4SHN8_CAEEX</name>
<sequence>MFKKKVPPNKQTNTADDLLANSQSLSSESLLSCSCFVTPQRADLVWKFLPFSFFTPVILSLLQRCSGVIGCRRVPFTTGGLSLANCQFGRKDQLLFFYQFDTTLRLPPQGRCRLRMGYEL</sequence>
<evidence type="ECO:0000313" key="1">
    <source>
        <dbReference type="EMBL" id="GIY33953.1"/>
    </source>
</evidence>
<accession>A0AAV4SHN8</accession>
<protein>
    <submittedName>
        <fullName evidence="1">Uncharacterized protein</fullName>
    </submittedName>
</protein>
<dbReference type="Proteomes" id="UP001054945">
    <property type="component" value="Unassembled WGS sequence"/>
</dbReference>
<dbReference type="AlphaFoldDB" id="A0AAV4SHN8"/>
<comment type="caution">
    <text evidence="1">The sequence shown here is derived from an EMBL/GenBank/DDBJ whole genome shotgun (WGS) entry which is preliminary data.</text>
</comment>
<keyword evidence="2" id="KW-1185">Reference proteome</keyword>
<proteinExistence type="predicted"/>
<reference evidence="1 2" key="1">
    <citation type="submission" date="2021-06" db="EMBL/GenBank/DDBJ databases">
        <title>Caerostris extrusa draft genome.</title>
        <authorList>
            <person name="Kono N."/>
            <person name="Arakawa K."/>
        </authorList>
    </citation>
    <scope>NUCLEOTIDE SEQUENCE [LARGE SCALE GENOMIC DNA]</scope>
</reference>
<dbReference type="EMBL" id="BPLR01009712">
    <property type="protein sequence ID" value="GIY33953.1"/>
    <property type="molecule type" value="Genomic_DNA"/>
</dbReference>
<gene>
    <name evidence="1" type="ORF">CEXT_615711</name>
</gene>
<organism evidence="1 2">
    <name type="scientific">Caerostris extrusa</name>
    <name type="common">Bark spider</name>
    <name type="synonym">Caerostris bankana</name>
    <dbReference type="NCBI Taxonomy" id="172846"/>
    <lineage>
        <taxon>Eukaryota</taxon>
        <taxon>Metazoa</taxon>
        <taxon>Ecdysozoa</taxon>
        <taxon>Arthropoda</taxon>
        <taxon>Chelicerata</taxon>
        <taxon>Arachnida</taxon>
        <taxon>Araneae</taxon>
        <taxon>Araneomorphae</taxon>
        <taxon>Entelegynae</taxon>
        <taxon>Araneoidea</taxon>
        <taxon>Araneidae</taxon>
        <taxon>Caerostris</taxon>
    </lineage>
</organism>